<keyword evidence="3 6" id="KW-0256">Endoplasmic reticulum</keyword>
<evidence type="ECO:0000256" key="4">
    <source>
        <dbReference type="ARBA" id="ARBA00022989"/>
    </source>
</evidence>
<accession>A0AAD5TFB2</accession>
<feature type="transmembrane region" description="Helical" evidence="6">
    <location>
        <begin position="110"/>
        <end position="129"/>
    </location>
</feature>
<reference evidence="8" key="1">
    <citation type="submission" date="2020-05" db="EMBL/GenBank/DDBJ databases">
        <title>Phylogenomic resolution of chytrid fungi.</title>
        <authorList>
            <person name="Stajich J.E."/>
            <person name="Amses K."/>
            <person name="Simmons R."/>
            <person name="Seto K."/>
            <person name="Myers J."/>
            <person name="Bonds A."/>
            <person name="Quandt C.A."/>
            <person name="Barry K."/>
            <person name="Liu P."/>
            <person name="Grigoriev I."/>
            <person name="Longcore J.E."/>
            <person name="James T.Y."/>
        </authorList>
    </citation>
    <scope>NUCLEOTIDE SEQUENCE</scope>
    <source>
        <strain evidence="8">JEL0379</strain>
    </source>
</reference>
<evidence type="ECO:0000313" key="8">
    <source>
        <dbReference type="EMBL" id="KAJ3172886.1"/>
    </source>
</evidence>
<sequence>MATIPPTPVESLGADSNVAAIASGGHASPTITVIPQSVASASPAATAATGKARFTDSSAASGAGAAAKAQYVKDSARSLLLWENPLHSGIVLSSILAFNYVLTNYSPVRVITFALGAATLANLVFVNAWTYGGSLFTHSTANGGIKKPPTMWFLDNANRQPLSHSFIREWADLFVDVVNATAMSLASIVAIDDSKRSIEALAGLGFIYFLSCYISSGTLFIVATIAAFVTPRVYLANKTLIDGHVNRVQTQVSGHLTQLQNTAAKHYNNAAAQAKLKMASAQKVKKQE</sequence>
<evidence type="ECO:0000256" key="2">
    <source>
        <dbReference type="ARBA" id="ARBA00022692"/>
    </source>
</evidence>
<dbReference type="GO" id="GO:0005789">
    <property type="term" value="C:endoplasmic reticulum membrane"/>
    <property type="evidence" value="ECO:0007669"/>
    <property type="project" value="UniProtKB-SubCell"/>
</dbReference>
<dbReference type="PROSITE" id="PS50845">
    <property type="entry name" value="RETICULON"/>
    <property type="match status" value="1"/>
</dbReference>
<keyword evidence="4 6" id="KW-1133">Transmembrane helix</keyword>
<dbReference type="Pfam" id="PF02453">
    <property type="entry name" value="Reticulon"/>
    <property type="match status" value="1"/>
</dbReference>
<evidence type="ECO:0000256" key="1">
    <source>
        <dbReference type="ARBA" id="ARBA00004477"/>
    </source>
</evidence>
<feature type="domain" description="Reticulon" evidence="7">
    <location>
        <begin position="76"/>
        <end position="288"/>
    </location>
</feature>
<dbReference type="Proteomes" id="UP001212152">
    <property type="component" value="Unassembled WGS sequence"/>
</dbReference>
<comment type="caution">
    <text evidence="8">The sequence shown here is derived from an EMBL/GenBank/DDBJ whole genome shotgun (WGS) entry which is preliminary data.</text>
</comment>
<protein>
    <recommendedName>
        <fullName evidence="6">Reticulon-like protein</fullName>
    </recommendedName>
</protein>
<gene>
    <name evidence="8" type="ORF">HDU87_007722</name>
</gene>
<evidence type="ECO:0000256" key="3">
    <source>
        <dbReference type="ARBA" id="ARBA00022824"/>
    </source>
</evidence>
<evidence type="ECO:0000313" key="9">
    <source>
        <dbReference type="Proteomes" id="UP001212152"/>
    </source>
</evidence>
<dbReference type="EMBL" id="JADGJQ010000073">
    <property type="protein sequence ID" value="KAJ3172886.1"/>
    <property type="molecule type" value="Genomic_DNA"/>
</dbReference>
<feature type="transmembrane region" description="Helical" evidence="6">
    <location>
        <begin position="203"/>
        <end position="229"/>
    </location>
</feature>
<organism evidence="8 9">
    <name type="scientific">Geranomyces variabilis</name>
    <dbReference type="NCBI Taxonomy" id="109894"/>
    <lineage>
        <taxon>Eukaryota</taxon>
        <taxon>Fungi</taxon>
        <taxon>Fungi incertae sedis</taxon>
        <taxon>Chytridiomycota</taxon>
        <taxon>Chytridiomycota incertae sedis</taxon>
        <taxon>Chytridiomycetes</taxon>
        <taxon>Spizellomycetales</taxon>
        <taxon>Powellomycetaceae</taxon>
        <taxon>Geranomyces</taxon>
    </lineage>
</organism>
<dbReference type="AlphaFoldDB" id="A0AAD5TFB2"/>
<proteinExistence type="predicted"/>
<keyword evidence="2 6" id="KW-0812">Transmembrane</keyword>
<feature type="transmembrane region" description="Helical" evidence="6">
    <location>
        <begin position="86"/>
        <end position="103"/>
    </location>
</feature>
<dbReference type="InterPro" id="IPR003388">
    <property type="entry name" value="Reticulon"/>
</dbReference>
<comment type="subcellular location">
    <subcellularLocation>
        <location evidence="1 6">Endoplasmic reticulum membrane</location>
        <topology evidence="1 6">Multi-pass membrane protein</topology>
    </subcellularLocation>
</comment>
<keyword evidence="5 6" id="KW-0472">Membrane</keyword>
<evidence type="ECO:0000259" key="7">
    <source>
        <dbReference type="PROSITE" id="PS50845"/>
    </source>
</evidence>
<evidence type="ECO:0000256" key="5">
    <source>
        <dbReference type="ARBA" id="ARBA00023136"/>
    </source>
</evidence>
<keyword evidence="9" id="KW-1185">Reference proteome</keyword>
<evidence type="ECO:0000256" key="6">
    <source>
        <dbReference type="RuleBase" id="RU363132"/>
    </source>
</evidence>
<name>A0AAD5TFB2_9FUNG</name>